<evidence type="ECO:0000256" key="3">
    <source>
        <dbReference type="ARBA" id="ARBA00022481"/>
    </source>
</evidence>
<keyword evidence="6 8" id="KW-1133">Transmembrane helix</keyword>
<dbReference type="Proteomes" id="UP000325286">
    <property type="component" value="Chromosome"/>
</dbReference>
<evidence type="ECO:0000256" key="6">
    <source>
        <dbReference type="ARBA" id="ARBA00022989"/>
    </source>
</evidence>
<evidence type="ECO:0000256" key="5">
    <source>
        <dbReference type="ARBA" id="ARBA00022692"/>
    </source>
</evidence>
<feature type="domain" description="General secretion pathway GspH" evidence="9">
    <location>
        <begin position="46"/>
        <end position="143"/>
    </location>
</feature>
<dbReference type="InterPro" id="IPR012902">
    <property type="entry name" value="N_methyl_site"/>
</dbReference>
<dbReference type="Pfam" id="PF12019">
    <property type="entry name" value="GspH"/>
    <property type="match status" value="1"/>
</dbReference>
<organism evidence="10 11">
    <name type="scientific">Roseimaritima ulvae</name>
    <dbReference type="NCBI Taxonomy" id="980254"/>
    <lineage>
        <taxon>Bacteria</taxon>
        <taxon>Pseudomonadati</taxon>
        <taxon>Planctomycetota</taxon>
        <taxon>Planctomycetia</taxon>
        <taxon>Pirellulales</taxon>
        <taxon>Pirellulaceae</taxon>
        <taxon>Roseimaritima</taxon>
    </lineage>
</organism>
<name>A0A5B9R171_9BACT</name>
<evidence type="ECO:0000256" key="2">
    <source>
        <dbReference type="ARBA" id="ARBA00022475"/>
    </source>
</evidence>
<dbReference type="EMBL" id="CP042914">
    <property type="protein sequence ID" value="QEG43535.1"/>
    <property type="molecule type" value="Genomic_DNA"/>
</dbReference>
<keyword evidence="5 8" id="KW-0812">Transmembrane</keyword>
<accession>A0A5B9R171</accession>
<evidence type="ECO:0000313" key="10">
    <source>
        <dbReference type="EMBL" id="QEG43535.1"/>
    </source>
</evidence>
<dbReference type="OrthoDB" id="9956473at2"/>
<proteinExistence type="predicted"/>
<dbReference type="GO" id="GO:0015628">
    <property type="term" value="P:protein secretion by the type II secretion system"/>
    <property type="evidence" value="ECO:0007669"/>
    <property type="project" value="InterPro"/>
</dbReference>
<evidence type="ECO:0000256" key="8">
    <source>
        <dbReference type="SAM" id="Phobius"/>
    </source>
</evidence>
<dbReference type="PROSITE" id="PS00409">
    <property type="entry name" value="PROKAR_NTER_METHYL"/>
    <property type="match status" value="1"/>
</dbReference>
<evidence type="ECO:0000256" key="7">
    <source>
        <dbReference type="ARBA" id="ARBA00023136"/>
    </source>
</evidence>
<evidence type="ECO:0000256" key="1">
    <source>
        <dbReference type="ARBA" id="ARBA00004377"/>
    </source>
</evidence>
<protein>
    <recommendedName>
        <fullName evidence="9">General secretion pathway GspH domain-containing protein</fullName>
    </recommendedName>
</protein>
<dbReference type="KEGG" id="rul:UC8_55860"/>
<comment type="subcellular location">
    <subcellularLocation>
        <location evidence="1">Cell inner membrane</location>
        <topology evidence="1">Single-pass membrane protein</topology>
    </subcellularLocation>
</comment>
<keyword evidence="4" id="KW-0997">Cell inner membrane</keyword>
<dbReference type="RefSeq" id="WP_068129592.1">
    <property type="nucleotide sequence ID" value="NZ_CP042914.1"/>
</dbReference>
<dbReference type="InterPro" id="IPR022346">
    <property type="entry name" value="T2SS_GspH"/>
</dbReference>
<keyword evidence="2" id="KW-1003">Cell membrane</keyword>
<evidence type="ECO:0000259" key="9">
    <source>
        <dbReference type="Pfam" id="PF12019"/>
    </source>
</evidence>
<reference evidence="10 11" key="1">
    <citation type="submission" date="2019-08" db="EMBL/GenBank/DDBJ databases">
        <title>Deep-cultivation of Planctomycetes and their phenomic and genomic characterization uncovers novel biology.</title>
        <authorList>
            <person name="Wiegand S."/>
            <person name="Jogler M."/>
            <person name="Boedeker C."/>
            <person name="Pinto D."/>
            <person name="Vollmers J."/>
            <person name="Rivas-Marin E."/>
            <person name="Kohn T."/>
            <person name="Peeters S.H."/>
            <person name="Heuer A."/>
            <person name="Rast P."/>
            <person name="Oberbeckmann S."/>
            <person name="Bunk B."/>
            <person name="Jeske O."/>
            <person name="Meyerdierks A."/>
            <person name="Storesund J.E."/>
            <person name="Kallscheuer N."/>
            <person name="Luecker S."/>
            <person name="Lage O.M."/>
            <person name="Pohl T."/>
            <person name="Merkel B.J."/>
            <person name="Hornburger P."/>
            <person name="Mueller R.-W."/>
            <person name="Bruemmer F."/>
            <person name="Labrenz M."/>
            <person name="Spormann A.M."/>
            <person name="Op den Camp H."/>
            <person name="Overmann J."/>
            <person name="Amann R."/>
            <person name="Jetten M.S.M."/>
            <person name="Mascher T."/>
            <person name="Medema M.H."/>
            <person name="Devos D.P."/>
            <person name="Kaster A.-K."/>
            <person name="Ovreas L."/>
            <person name="Rohde M."/>
            <person name="Galperin M.Y."/>
            <person name="Jogler C."/>
        </authorList>
    </citation>
    <scope>NUCLEOTIDE SEQUENCE [LARGE SCALE GENOMIC DNA]</scope>
    <source>
        <strain evidence="10 11">UC8</strain>
    </source>
</reference>
<sequence>MTGLPRRGVTLLEAVLAVVILSVAMLATSLVIGPSFQASTTTRISASDAAGLLRLARQHAIAKQAFVDVELIGSRSRQRIVVTVAPNSFDPGTQSSWPVEPTSQITGGPAKIRFAPTGDADISLHWTVSSGDARREIRVQTAGGVIQAS</sequence>
<dbReference type="Pfam" id="PF07963">
    <property type="entry name" value="N_methyl"/>
    <property type="match status" value="1"/>
</dbReference>
<dbReference type="AlphaFoldDB" id="A0A5B9R171"/>
<keyword evidence="11" id="KW-1185">Reference proteome</keyword>
<dbReference type="GO" id="GO:0005886">
    <property type="term" value="C:plasma membrane"/>
    <property type="evidence" value="ECO:0007669"/>
    <property type="project" value="UniProtKB-SubCell"/>
</dbReference>
<dbReference type="GO" id="GO:0015627">
    <property type="term" value="C:type II protein secretion system complex"/>
    <property type="evidence" value="ECO:0007669"/>
    <property type="project" value="InterPro"/>
</dbReference>
<evidence type="ECO:0000313" key="11">
    <source>
        <dbReference type="Proteomes" id="UP000325286"/>
    </source>
</evidence>
<keyword evidence="3" id="KW-0488">Methylation</keyword>
<gene>
    <name evidence="10" type="ORF">UC8_55860</name>
</gene>
<evidence type="ECO:0000256" key="4">
    <source>
        <dbReference type="ARBA" id="ARBA00022519"/>
    </source>
</evidence>
<feature type="transmembrane region" description="Helical" evidence="8">
    <location>
        <begin position="12"/>
        <end position="33"/>
    </location>
</feature>
<keyword evidence="7 8" id="KW-0472">Membrane</keyword>